<proteinExistence type="inferred from homology"/>
<dbReference type="UniPathway" id="UPA00074">
    <property type="reaction ID" value="UER00942"/>
</dbReference>
<dbReference type="OrthoDB" id="9804625at2"/>
<keyword evidence="2 5" id="KW-0547">Nucleotide-binding</keyword>
<dbReference type="HAMAP" id="MF_01928">
    <property type="entry name" value="PurK"/>
    <property type="match status" value="1"/>
</dbReference>
<comment type="subunit">
    <text evidence="5 6">Homodimer.</text>
</comment>
<dbReference type="Gene3D" id="3.30.1490.20">
    <property type="entry name" value="ATP-grasp fold, A domain"/>
    <property type="match status" value="1"/>
</dbReference>
<dbReference type="Proteomes" id="UP000006793">
    <property type="component" value="Chromosome"/>
</dbReference>
<dbReference type="InterPro" id="IPR011761">
    <property type="entry name" value="ATP-grasp"/>
</dbReference>
<comment type="pathway">
    <text evidence="5 6">Purine metabolism; IMP biosynthesis via de novo pathway; 5-amino-1-(5-phospho-D-ribosyl)imidazole-4-carboxylate from 5-amino-1-(5-phospho-D-ribosyl)imidazole (N5-CAIR route): step 1/2.</text>
</comment>
<evidence type="ECO:0000256" key="3">
    <source>
        <dbReference type="ARBA" id="ARBA00022755"/>
    </source>
</evidence>
<keyword evidence="1 5" id="KW-0436">Ligase</keyword>
<dbReference type="GO" id="GO:0034028">
    <property type="term" value="F:5-(carboxyamino)imidazole ribonucleotide synthase activity"/>
    <property type="evidence" value="ECO:0007669"/>
    <property type="project" value="UniProtKB-UniRule"/>
</dbReference>
<dbReference type="InterPro" id="IPR013815">
    <property type="entry name" value="ATP_grasp_subdomain_1"/>
</dbReference>
<evidence type="ECO:0000256" key="6">
    <source>
        <dbReference type="RuleBase" id="RU361200"/>
    </source>
</evidence>
<dbReference type="NCBIfam" id="NF004679">
    <property type="entry name" value="PRK06019.1-5"/>
    <property type="match status" value="1"/>
</dbReference>
<comment type="function">
    <text evidence="6">Catalyzes the ATP-dependent conversion of 5-aminoimidazole ribonucleotide (AIR) and HCO(3)- to N5-carboxyaminoimidazole ribonucleotide (N5-CAIR).</text>
</comment>
<dbReference type="Pfam" id="PF22660">
    <property type="entry name" value="RS_preATP-grasp-like"/>
    <property type="match status" value="1"/>
</dbReference>
<dbReference type="InterPro" id="IPR003135">
    <property type="entry name" value="ATP-grasp_carboxylate-amine"/>
</dbReference>
<dbReference type="InterPro" id="IPR005875">
    <property type="entry name" value="PurK"/>
</dbReference>
<dbReference type="GO" id="GO:0006189">
    <property type="term" value="P:'de novo' IMP biosynthetic process"/>
    <property type="evidence" value="ECO:0007669"/>
    <property type="project" value="UniProtKB-UniRule"/>
</dbReference>
<name>F8AAY7_THEID</name>
<dbReference type="InterPro" id="IPR054350">
    <property type="entry name" value="PurT/PurK_preATP-grasp"/>
</dbReference>
<evidence type="ECO:0000256" key="2">
    <source>
        <dbReference type="ARBA" id="ARBA00022741"/>
    </source>
</evidence>
<dbReference type="Gene3D" id="3.30.470.20">
    <property type="entry name" value="ATP-grasp fold, B domain"/>
    <property type="match status" value="1"/>
</dbReference>
<comment type="catalytic activity">
    <reaction evidence="5 6">
        <text>5-amino-1-(5-phospho-beta-D-ribosyl)imidazole + hydrogencarbonate + ATP = 5-carboxyamino-1-(5-phospho-D-ribosyl)imidazole + ADP + phosphate + 2 H(+)</text>
        <dbReference type="Rhea" id="RHEA:19317"/>
        <dbReference type="ChEBI" id="CHEBI:15378"/>
        <dbReference type="ChEBI" id="CHEBI:17544"/>
        <dbReference type="ChEBI" id="CHEBI:30616"/>
        <dbReference type="ChEBI" id="CHEBI:43474"/>
        <dbReference type="ChEBI" id="CHEBI:58730"/>
        <dbReference type="ChEBI" id="CHEBI:137981"/>
        <dbReference type="ChEBI" id="CHEBI:456216"/>
        <dbReference type="EC" id="6.3.4.18"/>
    </reaction>
</comment>
<evidence type="ECO:0000256" key="1">
    <source>
        <dbReference type="ARBA" id="ARBA00022598"/>
    </source>
</evidence>
<dbReference type="RefSeq" id="WP_013907098.1">
    <property type="nucleotide sequence ID" value="NC_015681.1"/>
</dbReference>
<dbReference type="NCBIfam" id="NF004675">
    <property type="entry name" value="PRK06019.1-1"/>
    <property type="match status" value="1"/>
</dbReference>
<comment type="similarity">
    <text evidence="5 6">Belongs to the PurK/PurT family.</text>
</comment>
<keyword evidence="4 5" id="KW-0067">ATP-binding</keyword>
<evidence type="ECO:0000256" key="4">
    <source>
        <dbReference type="ARBA" id="ARBA00022840"/>
    </source>
</evidence>
<feature type="binding site" evidence="5">
    <location>
        <position position="108"/>
    </location>
    <ligand>
        <name>ATP</name>
        <dbReference type="ChEBI" id="CHEBI:30616"/>
    </ligand>
</feature>
<evidence type="ECO:0000313" key="9">
    <source>
        <dbReference type="Proteomes" id="UP000006793"/>
    </source>
</evidence>
<feature type="binding site" evidence="5">
    <location>
        <position position="144"/>
    </location>
    <ligand>
        <name>ATP</name>
        <dbReference type="ChEBI" id="CHEBI:30616"/>
    </ligand>
</feature>
<feature type="domain" description="ATP-grasp" evidence="7">
    <location>
        <begin position="112"/>
        <end position="292"/>
    </location>
</feature>
<dbReference type="NCBIfam" id="NF004680">
    <property type="entry name" value="PRK06019.1-6"/>
    <property type="match status" value="1"/>
</dbReference>
<dbReference type="InterPro" id="IPR011054">
    <property type="entry name" value="Rudment_hybrid_motif"/>
</dbReference>
<dbReference type="GO" id="GO:0046872">
    <property type="term" value="F:metal ion binding"/>
    <property type="evidence" value="ECO:0007669"/>
    <property type="project" value="InterPro"/>
</dbReference>
<dbReference type="KEGG" id="tid:Thein_0471"/>
<dbReference type="PANTHER" id="PTHR11609:SF5">
    <property type="entry name" value="PHOSPHORIBOSYLAMINOIMIDAZOLE CARBOXYLASE"/>
    <property type="match status" value="1"/>
</dbReference>
<keyword evidence="3 5" id="KW-0658">Purine biosynthesis</keyword>
<dbReference type="InterPro" id="IPR016185">
    <property type="entry name" value="PreATP-grasp_dom_sf"/>
</dbReference>
<dbReference type="EMBL" id="CP002683">
    <property type="protein sequence ID" value="AEH44353.1"/>
    <property type="molecule type" value="Genomic_DNA"/>
</dbReference>
<dbReference type="PATRIC" id="fig|667014.3.peg.488"/>
<reference evidence="9" key="1">
    <citation type="submission" date="2011-04" db="EMBL/GenBank/DDBJ databases">
        <title>The complete genome of Thermodesulfatator indicus DSM 15286.</title>
        <authorList>
            <person name="Lucas S."/>
            <person name="Copeland A."/>
            <person name="Lapidus A."/>
            <person name="Bruce D."/>
            <person name="Goodwin L."/>
            <person name="Pitluck S."/>
            <person name="Peters L."/>
            <person name="Kyrpides N."/>
            <person name="Mavromatis K."/>
            <person name="Pagani I."/>
            <person name="Ivanova N."/>
            <person name="Saunders L."/>
            <person name="Detter J.C."/>
            <person name="Tapia R."/>
            <person name="Han C."/>
            <person name="Land M."/>
            <person name="Hauser L."/>
            <person name="Markowitz V."/>
            <person name="Cheng J.-F."/>
            <person name="Hugenholtz P."/>
            <person name="Woyke T."/>
            <person name="Wu D."/>
            <person name="Spring S."/>
            <person name="Schroeder M."/>
            <person name="Brambilla E."/>
            <person name="Klenk H.-P."/>
            <person name="Eisen J.A."/>
        </authorList>
    </citation>
    <scope>NUCLEOTIDE SEQUENCE [LARGE SCALE GENOMIC DNA]</scope>
    <source>
        <strain evidence="9">DSM 15286 / JCM 11887 / CIR29812</strain>
    </source>
</reference>
<dbReference type="Gene3D" id="3.40.50.20">
    <property type="match status" value="1"/>
</dbReference>
<dbReference type="GO" id="GO:0004638">
    <property type="term" value="F:phosphoribosylaminoimidazole carboxylase activity"/>
    <property type="evidence" value="ECO:0007669"/>
    <property type="project" value="InterPro"/>
</dbReference>
<evidence type="ECO:0000256" key="5">
    <source>
        <dbReference type="HAMAP-Rule" id="MF_01928"/>
    </source>
</evidence>
<feature type="binding site" evidence="5">
    <location>
        <position position="183"/>
    </location>
    <ligand>
        <name>ATP</name>
        <dbReference type="ChEBI" id="CHEBI:30616"/>
    </ligand>
</feature>
<dbReference type="PROSITE" id="PS50975">
    <property type="entry name" value="ATP_GRASP"/>
    <property type="match status" value="1"/>
</dbReference>
<organism evidence="8 9">
    <name type="scientific">Thermodesulfatator indicus (strain DSM 15286 / JCM 11887 / CIR29812)</name>
    <dbReference type="NCBI Taxonomy" id="667014"/>
    <lineage>
        <taxon>Bacteria</taxon>
        <taxon>Pseudomonadati</taxon>
        <taxon>Thermodesulfobacteriota</taxon>
        <taxon>Thermodesulfobacteria</taxon>
        <taxon>Thermodesulfobacteriales</taxon>
        <taxon>Thermodesulfatatoraceae</taxon>
        <taxon>Thermodesulfatator</taxon>
    </lineage>
</organism>
<dbReference type="Pfam" id="PF02222">
    <property type="entry name" value="ATP-grasp"/>
    <property type="match status" value="1"/>
</dbReference>
<dbReference type="STRING" id="667014.Thein_0471"/>
<evidence type="ECO:0000313" key="8">
    <source>
        <dbReference type="EMBL" id="AEH44353.1"/>
    </source>
</evidence>
<dbReference type="HOGENOM" id="CLU_011534_0_2_0"/>
<evidence type="ECO:0000259" key="7">
    <source>
        <dbReference type="PROSITE" id="PS50975"/>
    </source>
</evidence>
<dbReference type="eggNOG" id="COG0026">
    <property type="taxonomic scope" value="Bacteria"/>
</dbReference>
<dbReference type="InParanoid" id="F8AAY7"/>
<dbReference type="GO" id="GO:0005829">
    <property type="term" value="C:cytosol"/>
    <property type="evidence" value="ECO:0007669"/>
    <property type="project" value="TreeGrafter"/>
</dbReference>
<dbReference type="SUPFAM" id="SSF51246">
    <property type="entry name" value="Rudiment single hybrid motif"/>
    <property type="match status" value="1"/>
</dbReference>
<comment type="caution">
    <text evidence="5">Lacks conserved residue(s) required for the propagation of feature annotation.</text>
</comment>
<keyword evidence="9" id="KW-1185">Reference proteome</keyword>
<dbReference type="FunCoup" id="F8AAY7">
    <property type="interactions" value="317"/>
</dbReference>
<dbReference type="InterPro" id="IPR040686">
    <property type="entry name" value="PurK_C"/>
</dbReference>
<reference evidence="8 9" key="2">
    <citation type="journal article" date="2012" name="Stand. Genomic Sci.">
        <title>Complete genome sequence of the thermophilic sulfate-reducing ocean bacterium Thermodesulfatator indicus type strain (CIR29812(T)).</title>
        <authorList>
            <person name="Anderson I."/>
            <person name="Saunders E."/>
            <person name="Lapidus A."/>
            <person name="Nolan M."/>
            <person name="Lucas S."/>
            <person name="Tice H."/>
            <person name="Del Rio T.G."/>
            <person name="Cheng J.F."/>
            <person name="Han C."/>
            <person name="Tapia R."/>
            <person name="Goodwin L.A."/>
            <person name="Pitluck S."/>
            <person name="Liolios K."/>
            <person name="Mavromatis K."/>
            <person name="Pagani I."/>
            <person name="Ivanova N."/>
            <person name="Mikhailova N."/>
            <person name="Pati A."/>
            <person name="Chen A."/>
            <person name="Palaniappan K."/>
            <person name="Land M."/>
            <person name="Hauser L."/>
            <person name="Jeffries C.D."/>
            <person name="Chang Y.J."/>
            <person name="Brambilla E.M."/>
            <person name="Rohde M."/>
            <person name="Spring S."/>
            <person name="Goker M."/>
            <person name="Detter J.C."/>
            <person name="Woyke T."/>
            <person name="Bristow J."/>
            <person name="Eisen J.A."/>
            <person name="Markowitz V."/>
            <person name="Hugenholtz P."/>
            <person name="Kyrpides N.C."/>
            <person name="Klenk H.P."/>
        </authorList>
    </citation>
    <scope>NUCLEOTIDE SEQUENCE [LARGE SCALE GENOMIC DNA]</scope>
    <source>
        <strain evidence="9">DSM 15286 / JCM 11887 / CIR29812</strain>
    </source>
</reference>
<dbReference type="SUPFAM" id="SSF56059">
    <property type="entry name" value="Glutathione synthetase ATP-binding domain-like"/>
    <property type="match status" value="1"/>
</dbReference>
<feature type="binding site" evidence="5">
    <location>
        <begin position="262"/>
        <end position="263"/>
    </location>
    <ligand>
        <name>ATP</name>
        <dbReference type="ChEBI" id="CHEBI:30616"/>
    </ligand>
</feature>
<gene>
    <name evidence="5 6" type="primary">purK</name>
    <name evidence="8" type="ordered locus">Thein_0471</name>
</gene>
<dbReference type="GO" id="GO:0005524">
    <property type="term" value="F:ATP binding"/>
    <property type="evidence" value="ECO:0007669"/>
    <property type="project" value="UniProtKB-UniRule"/>
</dbReference>
<accession>F8AAY7</accession>
<dbReference type="Pfam" id="PF17769">
    <property type="entry name" value="PurK_C"/>
    <property type="match status" value="1"/>
</dbReference>
<protein>
    <recommendedName>
        <fullName evidence="5 6">N5-carboxyaminoimidazole ribonucleotide synthase</fullName>
        <shortName evidence="5 6">N5-CAIR synthase</shortName>
        <ecNumber evidence="5 6">6.3.4.18</ecNumber>
    </recommendedName>
    <alternativeName>
        <fullName evidence="5 6">5-(carboxyamino)imidazole ribonucleotide synthetase</fullName>
    </alternativeName>
</protein>
<comment type="function">
    <text evidence="5">Catalyzes the ATP-dependent conversion of 5-aminoimidazole ribonucleotide (AIR) and HCO(3)(-) to N5-carboxyaminoimidazole ribonucleotide (N5-CAIR).</text>
</comment>
<dbReference type="NCBIfam" id="TIGR01161">
    <property type="entry name" value="purK"/>
    <property type="match status" value="1"/>
</dbReference>
<dbReference type="AlphaFoldDB" id="F8AAY7"/>
<keyword evidence="8" id="KW-0456">Lyase</keyword>
<dbReference type="FunFam" id="3.30.470.20:FF:000029">
    <property type="entry name" value="N5-carboxyaminoimidazole ribonucleotide synthase"/>
    <property type="match status" value="1"/>
</dbReference>
<dbReference type="EC" id="6.3.4.18" evidence="5 6"/>
<feature type="binding site" evidence="5">
    <location>
        <begin position="175"/>
        <end position="178"/>
    </location>
    <ligand>
        <name>ATP</name>
        <dbReference type="ChEBI" id="CHEBI:30616"/>
    </ligand>
</feature>
<sequence>MKKYTYPLARLGILGGGQLGKMMAQKAKKMGFYVTVLDPTPGAPAAQVSDKQIIGDFHDAEKIRELVEQSDVTTYDLEHVNTKALKELLKEGHRIYPSPHLLEVIQDKFKQKELLLRLGAPLPKFKKVKTKEELSSFGFPVVQKACRGGYDGRGVAVLKSPEDIEKALPGETYIEEFVEFEKELAVIVARGVSGELKVYPVVEMVFDERANICDLVMAPARIDNSLAKEAQEIALDLAQKMEIVGVLAVEMFLTKDKRVLVNELAPRPHNSGHYTIEACATCQFEQHIRAITGLPLGSTRLLSPAVMINLLGEEGYEGPPVIEGLEEALSIPGLSFHFYGKKITRPFRKMGHVTIVDDDLERAIENVEKVKKFLKIKAEEKA</sequence>
<dbReference type="PANTHER" id="PTHR11609">
    <property type="entry name" value="PURINE BIOSYNTHESIS PROTEIN 6/7, PUR6/7"/>
    <property type="match status" value="1"/>
</dbReference>
<dbReference type="SUPFAM" id="SSF52440">
    <property type="entry name" value="PreATP-grasp domain"/>
    <property type="match status" value="1"/>
</dbReference>
<dbReference type="PaxDb" id="667014-Thein_0471"/>